<keyword evidence="1" id="KW-1133">Transmembrane helix</keyword>
<gene>
    <name evidence="3" type="ORF">O4H49_02465</name>
</gene>
<dbReference type="Pfam" id="PF04069">
    <property type="entry name" value="OpuAC"/>
    <property type="match status" value="1"/>
</dbReference>
<dbReference type="EMBL" id="JAPWGY010000001">
    <property type="protein sequence ID" value="MCZ4279624.1"/>
    <property type="molecule type" value="Genomic_DNA"/>
</dbReference>
<evidence type="ECO:0000256" key="1">
    <source>
        <dbReference type="SAM" id="Phobius"/>
    </source>
</evidence>
<dbReference type="CDD" id="cd13643">
    <property type="entry name" value="PBP2_BCP_2"/>
    <property type="match status" value="1"/>
</dbReference>
<name>A0ABT4LEW8_9PROT</name>
<dbReference type="RefSeq" id="WP_269421824.1">
    <property type="nucleotide sequence ID" value="NZ_JAPWGY010000001.1"/>
</dbReference>
<evidence type="ECO:0000313" key="4">
    <source>
        <dbReference type="Proteomes" id="UP001069802"/>
    </source>
</evidence>
<dbReference type="InterPro" id="IPR007210">
    <property type="entry name" value="ABC_Gly_betaine_transp_sub-bd"/>
</dbReference>
<dbReference type="SUPFAM" id="SSF53850">
    <property type="entry name" value="Periplasmic binding protein-like II"/>
    <property type="match status" value="1"/>
</dbReference>
<protein>
    <submittedName>
        <fullName evidence="3">ABC transporter substrate-binding protein</fullName>
    </submittedName>
</protein>
<accession>A0ABT4LEW8</accession>
<dbReference type="Proteomes" id="UP001069802">
    <property type="component" value="Unassembled WGS sequence"/>
</dbReference>
<comment type="caution">
    <text evidence="3">The sequence shown here is derived from an EMBL/GenBank/DDBJ whole genome shotgun (WGS) entry which is preliminary data.</text>
</comment>
<feature type="transmembrane region" description="Helical" evidence="1">
    <location>
        <begin position="30"/>
        <end position="47"/>
    </location>
</feature>
<evidence type="ECO:0000313" key="3">
    <source>
        <dbReference type="EMBL" id="MCZ4279624.1"/>
    </source>
</evidence>
<reference evidence="3" key="1">
    <citation type="submission" date="2022-12" db="EMBL/GenBank/DDBJ databases">
        <title>Bacterial isolates from different developmental stages of Nematostella vectensis.</title>
        <authorList>
            <person name="Fraune S."/>
        </authorList>
    </citation>
    <scope>NUCLEOTIDE SEQUENCE</scope>
    <source>
        <strain evidence="3">G21630-S1</strain>
    </source>
</reference>
<keyword evidence="1" id="KW-0812">Transmembrane</keyword>
<evidence type="ECO:0000259" key="2">
    <source>
        <dbReference type="Pfam" id="PF04069"/>
    </source>
</evidence>
<feature type="domain" description="ABC-type glycine betaine transport system substrate-binding" evidence="2">
    <location>
        <begin position="63"/>
        <end position="334"/>
    </location>
</feature>
<sequence length="349" mass="40035">MQIYQVSLPASHNSRYHLYPGTARAWLNRLRLVFGAALAFLMIFIGVQPSPVQASVPESPVPLRLILNDWTSQLVMTRILGEVYQTHGYKVEYKLVSTKDQWARLHRGLEHIQVEVWEGTMAHDLEKIKVHGQVIEAGDHSAKTREEWWYPEYAEELCPGLPDWTALRDCAALFASPDTAPRGRYVAGPWEKPERARIRALDMDFVLTPAKTADDLWIELARASEIKQPIVLFNWSPNWVENRYRGKFIEFPSYAPECETDPAWGINPRRLYDCGNPKDGWLKKIAWHKMSVTWPCAYAILQDMDFTNAMISEVAAFVDADGLTDEEAAEKWLGENRAIWQSWGKNSCD</sequence>
<keyword evidence="1" id="KW-0472">Membrane</keyword>
<dbReference type="Gene3D" id="3.40.190.10">
    <property type="entry name" value="Periplasmic binding protein-like II"/>
    <property type="match status" value="1"/>
</dbReference>
<proteinExistence type="predicted"/>
<keyword evidence="4" id="KW-1185">Reference proteome</keyword>
<dbReference type="Gene3D" id="3.40.190.100">
    <property type="entry name" value="Glycine betaine-binding periplasmic protein, domain 2"/>
    <property type="match status" value="1"/>
</dbReference>
<organism evidence="3 4">
    <name type="scientific">Kiloniella laminariae</name>
    <dbReference type="NCBI Taxonomy" id="454162"/>
    <lineage>
        <taxon>Bacteria</taxon>
        <taxon>Pseudomonadati</taxon>
        <taxon>Pseudomonadota</taxon>
        <taxon>Alphaproteobacteria</taxon>
        <taxon>Rhodospirillales</taxon>
        <taxon>Kiloniellaceae</taxon>
        <taxon>Kiloniella</taxon>
    </lineage>
</organism>